<organism evidence="3 4">
    <name type="scientific">Chloroflexus islandicus</name>
    <dbReference type="NCBI Taxonomy" id="1707952"/>
    <lineage>
        <taxon>Bacteria</taxon>
        <taxon>Bacillati</taxon>
        <taxon>Chloroflexota</taxon>
        <taxon>Chloroflexia</taxon>
        <taxon>Chloroflexales</taxon>
        <taxon>Chloroflexineae</taxon>
        <taxon>Chloroflexaceae</taxon>
        <taxon>Chloroflexus</taxon>
    </lineage>
</organism>
<feature type="domain" description="RCK N-terminal" evidence="2">
    <location>
        <begin position="355"/>
        <end position="477"/>
    </location>
</feature>
<dbReference type="GO" id="GO:0006813">
    <property type="term" value="P:potassium ion transport"/>
    <property type="evidence" value="ECO:0007669"/>
    <property type="project" value="InterPro"/>
</dbReference>
<dbReference type="Gene3D" id="3.40.50.720">
    <property type="entry name" value="NAD(P)-binding Rossmann-like Domain"/>
    <property type="match status" value="2"/>
</dbReference>
<sequence>MAQDIRLTRLRRRRFAFWRLILANIIDDLRIVREAWFPITALLLVLASSTLYLRWFYLPARLDYEPDTAFALFETLKLLIFQTDLDLPDEPFGRALFFLTPLLGLFFLLQSAVDVGRLLVDKRARPDRWQESLAATYRGHMIVCGLGRVGYRAVLQLLDCRREVVAIELDPNCEFIPTLTSLGVPVVRGDARDPAVLARAGLKRAQGLIATIDDDLKNLEIALAARRIRPELPTVQRIFSRALDARIERTFGRNSAFSPAALAAPTFAAALLSSNVRYVLDLPAGLLGVAYLTVSDDSPLIGPVADLETRFGVRRLPGPNAHLPILPSEEIALVGPLPALEAAQWANRPRPVKRSGGLIVCGLGKVGTQVVRLLNRREPRPPLTVICNVETPQRYVEALTAQGVRVLRGDARDPELLREAGIEQAMSLAALYSDDLLNLQIGLAVRSMYPDVHLVLRVFSDVLADRLADLFGIRTAFSTSALAAPSLVAAALVPDVEAAFDIGDQLLVVRRQIITDRRAGKTVAELRAAGQLPLSLRRGGEFQWLPPDHLVIESGDEVEMLTYLT</sequence>
<feature type="domain" description="RCK N-terminal" evidence="2">
    <location>
        <begin position="138"/>
        <end position="265"/>
    </location>
</feature>
<dbReference type="Pfam" id="PF02254">
    <property type="entry name" value="TrkA_N"/>
    <property type="match status" value="2"/>
</dbReference>
<dbReference type="PANTHER" id="PTHR43833:SF11">
    <property type="entry name" value="VOLTAGE-GATED POTASSIUM CHANNEL KCH"/>
    <property type="match status" value="1"/>
</dbReference>
<evidence type="ECO:0000313" key="4">
    <source>
        <dbReference type="Proteomes" id="UP000078287"/>
    </source>
</evidence>
<dbReference type="OrthoDB" id="9785285at2"/>
<dbReference type="EMBL" id="LWQS01000045">
    <property type="protein sequence ID" value="OAN46334.1"/>
    <property type="molecule type" value="Genomic_DNA"/>
</dbReference>
<evidence type="ECO:0000313" key="3">
    <source>
        <dbReference type="EMBL" id="OAN46334.1"/>
    </source>
</evidence>
<proteinExistence type="predicted"/>
<accession>A0A178MEP7</accession>
<dbReference type="InterPro" id="IPR050721">
    <property type="entry name" value="Trk_Ktr_HKT_K-transport"/>
</dbReference>
<keyword evidence="1" id="KW-0472">Membrane</keyword>
<keyword evidence="1" id="KW-0812">Transmembrane</keyword>
<dbReference type="PROSITE" id="PS51201">
    <property type="entry name" value="RCK_N"/>
    <property type="match status" value="2"/>
</dbReference>
<keyword evidence="1" id="KW-1133">Transmembrane helix</keyword>
<comment type="caution">
    <text evidence="3">The sequence shown here is derived from an EMBL/GenBank/DDBJ whole genome shotgun (WGS) entry which is preliminary data.</text>
</comment>
<feature type="transmembrane region" description="Helical" evidence="1">
    <location>
        <begin position="35"/>
        <end position="57"/>
    </location>
</feature>
<dbReference type="InterPro" id="IPR003148">
    <property type="entry name" value="RCK_N"/>
</dbReference>
<dbReference type="InterPro" id="IPR036291">
    <property type="entry name" value="NAD(P)-bd_dom_sf"/>
</dbReference>
<evidence type="ECO:0000259" key="2">
    <source>
        <dbReference type="PROSITE" id="PS51201"/>
    </source>
</evidence>
<evidence type="ECO:0000256" key="1">
    <source>
        <dbReference type="SAM" id="Phobius"/>
    </source>
</evidence>
<dbReference type="AlphaFoldDB" id="A0A178MEP7"/>
<dbReference type="STRING" id="1707952.A6A03_12670"/>
<dbReference type="PANTHER" id="PTHR43833">
    <property type="entry name" value="POTASSIUM CHANNEL PROTEIN 2-RELATED-RELATED"/>
    <property type="match status" value="1"/>
</dbReference>
<dbReference type="Proteomes" id="UP000078287">
    <property type="component" value="Unassembled WGS sequence"/>
</dbReference>
<gene>
    <name evidence="3" type="ORF">A6A03_12670</name>
</gene>
<name>A0A178MEP7_9CHLR</name>
<dbReference type="RefSeq" id="WP_066785917.1">
    <property type="nucleotide sequence ID" value="NZ_LWQS01000045.1"/>
</dbReference>
<reference evidence="3 4" key="1">
    <citation type="submission" date="2016-04" db="EMBL/GenBank/DDBJ databases">
        <title>Chloroflexus islandicus sp. nov., a thermophilic filamentous anoxygenic phototrophic bacterium from geyser Strokkur (Iceland).</title>
        <authorList>
            <person name="Gaisin V.A."/>
            <person name="Kalashnikov A.M."/>
            <person name="Sukhacheva M.V."/>
            <person name="Grouzdev D.S."/>
            <person name="Ivanov T.M."/>
            <person name="Kuznetsov B."/>
            <person name="Gorlenko V.M."/>
        </authorList>
    </citation>
    <scope>NUCLEOTIDE SEQUENCE [LARGE SCALE GENOMIC DNA]</scope>
    <source>
        <strain evidence="4">isl-2</strain>
    </source>
</reference>
<protein>
    <submittedName>
        <fullName evidence="3">Potassium transporter TrkA</fullName>
    </submittedName>
</protein>
<dbReference type="SUPFAM" id="SSF51735">
    <property type="entry name" value="NAD(P)-binding Rossmann-fold domains"/>
    <property type="match status" value="2"/>
</dbReference>
<keyword evidence="4" id="KW-1185">Reference proteome</keyword>